<evidence type="ECO:0000256" key="9">
    <source>
        <dbReference type="SAM" id="SignalP"/>
    </source>
</evidence>
<dbReference type="InterPro" id="IPR000719">
    <property type="entry name" value="Prot_kinase_dom"/>
</dbReference>
<keyword evidence="4" id="KW-0067">ATP-binding</keyword>
<feature type="domain" description="Protein kinase" evidence="10">
    <location>
        <begin position="1001"/>
        <end position="1268"/>
    </location>
</feature>
<evidence type="ECO:0000256" key="4">
    <source>
        <dbReference type="ARBA" id="ARBA00022840"/>
    </source>
</evidence>
<comment type="catalytic activity">
    <reaction evidence="5">
        <text>L-threonyl-[protein] + ATP = O-phospho-L-threonyl-[protein] + ADP + H(+)</text>
        <dbReference type="Rhea" id="RHEA:46608"/>
        <dbReference type="Rhea" id="RHEA-COMP:11060"/>
        <dbReference type="Rhea" id="RHEA-COMP:11605"/>
        <dbReference type="ChEBI" id="CHEBI:15378"/>
        <dbReference type="ChEBI" id="CHEBI:30013"/>
        <dbReference type="ChEBI" id="CHEBI:30616"/>
        <dbReference type="ChEBI" id="CHEBI:61977"/>
        <dbReference type="ChEBI" id="CHEBI:456216"/>
        <dbReference type="EC" id="2.7.11.1"/>
    </reaction>
</comment>
<dbReference type="SMART" id="SM00710">
    <property type="entry name" value="PbH1"/>
    <property type="match status" value="32"/>
</dbReference>
<keyword evidence="1" id="KW-0808">Transferase</keyword>
<dbReference type="Proteomes" id="UP000241769">
    <property type="component" value="Unassembled WGS sequence"/>
</dbReference>
<evidence type="ECO:0000256" key="5">
    <source>
        <dbReference type="ARBA" id="ARBA00047899"/>
    </source>
</evidence>
<accession>A0A2P6NUI1</accession>
<name>A0A2P6NUI1_9EUKA</name>
<dbReference type="STRING" id="1890364.A0A2P6NUI1"/>
<evidence type="ECO:0000256" key="1">
    <source>
        <dbReference type="ARBA" id="ARBA00022679"/>
    </source>
</evidence>
<comment type="catalytic activity">
    <reaction evidence="6">
        <text>L-seryl-[protein] + ATP = O-phospho-L-seryl-[protein] + ADP + H(+)</text>
        <dbReference type="Rhea" id="RHEA:17989"/>
        <dbReference type="Rhea" id="RHEA-COMP:9863"/>
        <dbReference type="Rhea" id="RHEA-COMP:11604"/>
        <dbReference type="ChEBI" id="CHEBI:15378"/>
        <dbReference type="ChEBI" id="CHEBI:29999"/>
        <dbReference type="ChEBI" id="CHEBI:30616"/>
        <dbReference type="ChEBI" id="CHEBI:83421"/>
        <dbReference type="ChEBI" id="CHEBI:456216"/>
        <dbReference type="EC" id="2.7.11.1"/>
    </reaction>
</comment>
<keyword evidence="9" id="KW-0732">Signal</keyword>
<sequence length="2654" mass="282854">MSGQTRVVLVFLTLLPIAWAVNCDHQVSTVDQLKQAVISLNSSCELSTITFNATQFGGSQTGERVSIPFSSDTSLVLRGSGSILYIGLDIIGSGGQVNISGLTFLWGHNTSFALSITSGSTVFLEGCTFNGNPAGGLTIVNPSRLVSIHNSSFSACGNLVTAQYEGGFYLANGSNCDVSISHSIFRDNVMTNAMGLGFVLEGTFKSIIISNSDFLRNIGAGAGGFYFPTGSTAKTFVVQDCLFDENESNAVTSPGGGAGFLLAGDVEESVTVNRNYFSRNTAIFQSTGGGGFQIFGSTPVLYVNSSYFFNNSAYEGSGFCLQTYNPSSHILVVLYNCTFDTNEGYTATAVYFNQQISTSSYLIDSCTFIKNNGDTSTPTFLFSNPYTERLEVRNSYFSRITLGLQAVVNIGNLNINSPAHMVIFDNVTFDSNPSGAIVVGTHSPLDNLIVRNSKFIENSGLFLGNAIGITSTVTNFTVLNSLFTGQTSRTFGGAIAVLTAINVKISGCTFTNNSALAGYDGGAIFIEEAVSVELEDNYFEGNFATQGGAVGILTATPIQISLIRNRFDNNVADHLGGCIFFNSVAAQGSQLVIVDSVFHNNSALYGGVLQLTGDIDAIVLSNVTASSNTARSGAVIYLQNSDQLRSLSINHSTFCANTGSETGAMNLQIPIRDLSIINSIFSRNEAITGFGGALSLQGILRGRLYNITFDENLGLYGGAIALIGQSKNVTFEKIEMLHNRAHISGGALYVQDQATLGTIGIINSNISYNTANRDGGGFELRGSSGDILISASSFSFNSASGNGGAMYTVLRNTMVILSSSTMTYNNASGSGGAVYVVATEGSTSKRAARAEMRLSRDMINGNRAEGTGGGMSVGGGATVTVSEGSITGNTASGGGDSAVVQPSGSVQMSGVENGGSLLITSASTFIANNGTTGANVQCDTGQAERSSDGSYSCVTRPPKNIGLIVGLTLGLLFIVILVSVVGFFIWRNIVHKKAEEEQSIVALTSALGKDQQGIIDYDELKNVREVATTDSRGVMVAEWRAIQVSIKQIDGKLGYEELSGFMKEVAVLRDMKRHPNVVLFLGVTVPPQPLSFVTEYADGGSLSDLLKSGREIDYKVKLQYMAQIALGMNHLHSEGIIHKDLSTENILITKSIMKVAGFGLSQLKAKSKLERLGKSAKYMAPECISSELQNRETDVYAFSILVWELLHESEPYPFCTSVEIAVSVTQGGRPPVDSSPLGMLLSDCWSESPNVRPTFNDICIALERMGTISREDRDEEIPRVEGNHYSGIGYRRNNLVGPEIFLVSDYAKPNFASKLLSGRLLKWKSVPFEAIPHCRLYSPVSSMSPKDVVLLVNAANSLNSSCNIITLVFDATQFGSPEMTERVSLFLTGNLTALVLKGTINSTLYLGLDIVGDGSRTVNISDLTFLWASSRSFAVEITGASSIFVEGCTFNGNHGGGLTIAQASQLVVIYNSTFSGCGNQITPQYVSGFYLANSSSCDVLVSHSIFWDNVMPNATGGGFTLDGTFGSIIVSDCDFRRNIAAGGCGFYYTLGSIAQTFLVEDSFFDENYSYQVYSPGGGAGFLLAGDVEESITVNRNHFSGNTAVDQSSGGGGFQIFGATPVLYVNSSLFFNNSAFEGSGFCIQTLSVQYDLFVALFNCSFDANEGYTAAAIFFNQHVNTTTYEIDSCNFINNNGDASTPTIFFGNGLTDRLEMRNCYFSENTLDLQATVDVGNMNLNSPTEMAIFDNVTFESNPSGAILVVAPFDHLLISNCQFIGNTDLFLGNAIAVTSTVTNFTVLNSLFTGQTSRTFGGAVAVLTAINVKISGCTFTNNSALAGYDGGAIFIEEAVSVELEDNYFEGNFATQGGAVGILTAAPIQIRLIRNRFDNNAADHLGGCIFFNSVAAQGSQLVIVDSVFHNNSALYGGVLQLTGDIDAIVLSNVTASSNTARSGAVIYLQNSDQLRLLSIKHSTFCANFGSETGAINLQIPIRDLSIINSIFSRNEAITGFSGALSLQGILRGWLYNITFDENLGLYGGAIALIGQSKNITFEKIEMLHNRAQFSGGALYVQDQATLGTIGFIDSNISYNTANRDGGGFELRGSNGDILISASSFSFNSASGNGGAMNTVLRSTMVILSSSTMTYNNASASGGAVYVVATEGSTSKRAARAEMRLSRDKMSGNRAGGTGGGMSVGGGATVTVSEGSITGNTAGGGGDSADVQPSGSVQMSGVENGGSLLITSASNFIAANGTTGADVQCGSGQAERSSDGSYSCVTRPPKNIGLIVGLTLGLLFIILVSVVGFFVWRNIVHKKAEEEQSIVALTSALGKDQQGIIDYDELKNVREVATADSRGVMVAEWRAIQVSIKQIDGKLGYEELSGFMKEVAVLRDMKRHPNVVLFLGVTVPPQPLSFVTEYADGGSLSDLLKSGREIDYKVKLQYMAQIALGMNHLHSEGIIHKELSAENILITKSTMKVAGFGLSQLKARSKVEWLKKSAKYMASESISSEIQNRETDVYAFSILIWELLHGAEPYSTSTPIEIVMSVTHGGRPSVDDSPLGMLLKDCWAESPDIRLTFNVRQDDSMQDKVNDAQDICIALERMGTISREDRDDEEERWREEKEPHYSGMGFHSGPLRNNIIVENHYSGMGDFTFIAEGT</sequence>
<evidence type="ECO:0000256" key="2">
    <source>
        <dbReference type="ARBA" id="ARBA00022741"/>
    </source>
</evidence>
<comment type="caution">
    <text evidence="11">The sequence shown here is derived from an EMBL/GenBank/DDBJ whole genome shotgun (WGS) entry which is preliminary data.</text>
</comment>
<protein>
    <recommendedName>
        <fullName evidence="10">Protein kinase domain-containing protein</fullName>
    </recommendedName>
</protein>
<dbReference type="GO" id="GO:0005524">
    <property type="term" value="F:ATP binding"/>
    <property type="evidence" value="ECO:0007669"/>
    <property type="project" value="UniProtKB-KW"/>
</dbReference>
<dbReference type="Gene3D" id="2.160.20.10">
    <property type="entry name" value="Single-stranded right-handed beta-helix, Pectin lyase-like"/>
    <property type="match status" value="4"/>
</dbReference>
<evidence type="ECO:0000256" key="3">
    <source>
        <dbReference type="ARBA" id="ARBA00022777"/>
    </source>
</evidence>
<keyword evidence="3" id="KW-0418">Kinase</keyword>
<feature type="signal peptide" evidence="9">
    <location>
        <begin position="1"/>
        <end position="20"/>
    </location>
</feature>
<dbReference type="Pfam" id="PF13229">
    <property type="entry name" value="Beta_helix"/>
    <property type="match status" value="4"/>
</dbReference>
<dbReference type="PANTHER" id="PTHR44329:SF288">
    <property type="entry name" value="MITOGEN-ACTIVATED PROTEIN KINASE KINASE KINASE 20"/>
    <property type="match status" value="1"/>
</dbReference>
<dbReference type="OrthoDB" id="3260955at2759"/>
<keyword evidence="8" id="KW-1133">Transmembrane helix</keyword>
<feature type="compositionally biased region" description="Basic and acidic residues" evidence="7">
    <location>
        <begin position="2611"/>
        <end position="2620"/>
    </location>
</feature>
<dbReference type="Gene3D" id="1.10.510.10">
    <property type="entry name" value="Transferase(Phosphotransferase) domain 1"/>
    <property type="match status" value="2"/>
</dbReference>
<dbReference type="PROSITE" id="PS50011">
    <property type="entry name" value="PROTEIN_KINASE_DOM"/>
    <property type="match status" value="2"/>
</dbReference>
<keyword evidence="2" id="KW-0547">Nucleotide-binding</keyword>
<evidence type="ECO:0000259" key="10">
    <source>
        <dbReference type="PROSITE" id="PS50011"/>
    </source>
</evidence>
<dbReference type="InterPro" id="IPR051681">
    <property type="entry name" value="Ser/Thr_Kinases-Pseudokinases"/>
</dbReference>
<evidence type="ECO:0000313" key="12">
    <source>
        <dbReference type="Proteomes" id="UP000241769"/>
    </source>
</evidence>
<feature type="transmembrane region" description="Helical" evidence="8">
    <location>
        <begin position="2280"/>
        <end position="2304"/>
    </location>
</feature>
<dbReference type="InterPro" id="IPR012334">
    <property type="entry name" value="Pectin_lyas_fold"/>
</dbReference>
<dbReference type="GO" id="GO:0004674">
    <property type="term" value="F:protein serine/threonine kinase activity"/>
    <property type="evidence" value="ECO:0007669"/>
    <property type="project" value="UniProtKB-EC"/>
</dbReference>
<dbReference type="InParanoid" id="A0A2P6NUI1"/>
<evidence type="ECO:0000256" key="6">
    <source>
        <dbReference type="ARBA" id="ARBA00048679"/>
    </source>
</evidence>
<keyword evidence="12" id="KW-1185">Reference proteome</keyword>
<dbReference type="InterPro" id="IPR001245">
    <property type="entry name" value="Ser-Thr/Tyr_kinase_cat_dom"/>
</dbReference>
<keyword evidence="8" id="KW-0472">Membrane</keyword>
<dbReference type="PROSITE" id="PS00109">
    <property type="entry name" value="PROTEIN_KINASE_TYR"/>
    <property type="match status" value="1"/>
</dbReference>
<dbReference type="InterPro" id="IPR008266">
    <property type="entry name" value="Tyr_kinase_AS"/>
</dbReference>
<gene>
    <name evidence="11" type="ORF">PROFUN_04648</name>
</gene>
<dbReference type="Pfam" id="PF07714">
    <property type="entry name" value="PK_Tyr_Ser-Thr"/>
    <property type="match status" value="2"/>
</dbReference>
<feature type="region of interest" description="Disordered" evidence="7">
    <location>
        <begin position="2203"/>
        <end position="2225"/>
    </location>
</feature>
<evidence type="ECO:0000256" key="7">
    <source>
        <dbReference type="SAM" id="MobiDB-lite"/>
    </source>
</evidence>
<dbReference type="PANTHER" id="PTHR44329">
    <property type="entry name" value="SERINE/THREONINE-PROTEIN KINASE TNNI3K-RELATED"/>
    <property type="match status" value="1"/>
</dbReference>
<reference evidence="11 12" key="1">
    <citation type="journal article" date="2018" name="Genome Biol. Evol.">
        <title>Multiple Roots of Fruiting Body Formation in Amoebozoa.</title>
        <authorList>
            <person name="Hillmann F."/>
            <person name="Forbes G."/>
            <person name="Novohradska S."/>
            <person name="Ferling I."/>
            <person name="Riege K."/>
            <person name="Groth M."/>
            <person name="Westermann M."/>
            <person name="Marz M."/>
            <person name="Spaller T."/>
            <person name="Winckler T."/>
            <person name="Schaap P."/>
            <person name="Glockner G."/>
        </authorList>
    </citation>
    <scope>NUCLEOTIDE SEQUENCE [LARGE SCALE GENOMIC DNA]</scope>
    <source>
        <strain evidence="11 12">Jena</strain>
    </source>
</reference>
<evidence type="ECO:0000313" key="11">
    <source>
        <dbReference type="EMBL" id="PRP87621.1"/>
    </source>
</evidence>
<keyword evidence="8" id="KW-0812">Transmembrane</keyword>
<proteinExistence type="predicted"/>
<feature type="region of interest" description="Disordered" evidence="7">
    <location>
        <begin position="2603"/>
        <end position="2625"/>
    </location>
</feature>
<dbReference type="InterPro" id="IPR039448">
    <property type="entry name" value="Beta_helix"/>
</dbReference>
<dbReference type="EMBL" id="MDYQ01000019">
    <property type="protein sequence ID" value="PRP87621.1"/>
    <property type="molecule type" value="Genomic_DNA"/>
</dbReference>
<dbReference type="InterPro" id="IPR011050">
    <property type="entry name" value="Pectin_lyase_fold/virulence"/>
</dbReference>
<feature type="transmembrane region" description="Helical" evidence="8">
    <location>
        <begin position="961"/>
        <end position="986"/>
    </location>
</feature>
<dbReference type="SUPFAM" id="SSF51126">
    <property type="entry name" value="Pectin lyase-like"/>
    <property type="match status" value="6"/>
</dbReference>
<feature type="domain" description="Protein kinase" evidence="10">
    <location>
        <begin position="2338"/>
        <end position="2585"/>
    </location>
</feature>
<feature type="chain" id="PRO_5015103874" description="Protein kinase domain-containing protein" evidence="9">
    <location>
        <begin position="21"/>
        <end position="2654"/>
    </location>
</feature>
<dbReference type="InterPro" id="IPR006626">
    <property type="entry name" value="PbH1"/>
</dbReference>
<organism evidence="11 12">
    <name type="scientific">Planoprotostelium fungivorum</name>
    <dbReference type="NCBI Taxonomy" id="1890364"/>
    <lineage>
        <taxon>Eukaryota</taxon>
        <taxon>Amoebozoa</taxon>
        <taxon>Evosea</taxon>
        <taxon>Variosea</taxon>
        <taxon>Cavosteliida</taxon>
        <taxon>Cavosteliaceae</taxon>
        <taxon>Planoprotostelium</taxon>
    </lineage>
</organism>
<dbReference type="SUPFAM" id="SSF56112">
    <property type="entry name" value="Protein kinase-like (PK-like)"/>
    <property type="match status" value="2"/>
</dbReference>
<evidence type="ECO:0000256" key="8">
    <source>
        <dbReference type="SAM" id="Phobius"/>
    </source>
</evidence>
<dbReference type="InterPro" id="IPR011009">
    <property type="entry name" value="Kinase-like_dom_sf"/>
</dbReference>